<feature type="compositionally biased region" description="Basic and acidic residues" evidence="1">
    <location>
        <begin position="187"/>
        <end position="200"/>
    </location>
</feature>
<feature type="compositionally biased region" description="Basic and acidic residues" evidence="1">
    <location>
        <begin position="345"/>
        <end position="382"/>
    </location>
</feature>
<sequence>MGTRQEPSSETPYVVLQTDEETPVVAQPVQVVVIETVKKRKRTVCGGCGCCCLILLLVLLLSLLLPRSPAIHFGSLGVTKSEDDVFTIAVDLNFKSRQPIESKWKDLEVKLQWRQPVDDDEAKQVEVAKFEKSDSFKTKAFGKKHVYPGLTYFDLSATSQLYAYCFLDEAQVRLKGHVKTDDAKFSISKPHTDIDTDHANPRAKRSTDLASNRANPRAECDADDHREPFAERPPDPESNGVTHEYPFKSANVIPEWHTDQGPYARANDTLAVGMPNRRADQFSDSCPEPCPNSFSNHQPAADDKPGSHGRTVAAANADPNYEPRAHQCANVGAIVEADVGSNARAKSDAFERSNERPEQFSHKMSDKRSDRTAHQLSDERADQSANVHSFDHAVDVTDVVTLRANYAVRGCTYRAPSAFPSPPAMENLTGVEDASMTKFPSLSPATANLREFVTNAPSRFPSMNRMPTSAPTPSPTPPFPTPEPTTSPVASLEEGGNSDVQGMSWATFDAGTNSNAEERHESGFVEVDGLFYMLGGRGATAVNVYDPASKEWSKGTSFYNTHHFQPVVLDGLVYVVGAMEGNFPDETPVAHVLIFDPQADALGEGATIPSARRRGANAAVVYENKIYMVGGIQDGHNSGTVAWFDEFDPSNDDWRSLDDAPHARDHVQAAVLGGGKLYVAGGRITSRPRVFAETVPEVDVYNFRSGSWTTLARDLPTRRAGAATLAFEGLLLVIGGESEDRQDAHDETEAYDPDSGSWLTLDSLQQGRHGTTAFEYQGAVYIFGGSGNRGGNPELASIERFTN</sequence>
<feature type="compositionally biased region" description="Basic and acidic residues" evidence="1">
    <location>
        <begin position="216"/>
        <end position="235"/>
    </location>
</feature>
<keyword evidence="2" id="KW-1133">Transmembrane helix</keyword>
<organism evidence="3 4">
    <name type="scientific">Chrysophaeum taylorii</name>
    <dbReference type="NCBI Taxonomy" id="2483200"/>
    <lineage>
        <taxon>Eukaryota</taxon>
        <taxon>Sar</taxon>
        <taxon>Stramenopiles</taxon>
        <taxon>Ochrophyta</taxon>
        <taxon>Pelagophyceae</taxon>
        <taxon>Pelagomonadales</taxon>
        <taxon>Pelagomonadaceae</taxon>
        <taxon>Chrysophaeum</taxon>
    </lineage>
</organism>
<dbReference type="EMBL" id="JAQMWT010000552">
    <property type="protein sequence ID" value="KAJ8599566.1"/>
    <property type="molecule type" value="Genomic_DNA"/>
</dbReference>
<evidence type="ECO:0000256" key="1">
    <source>
        <dbReference type="SAM" id="MobiDB-lite"/>
    </source>
</evidence>
<dbReference type="SUPFAM" id="SSF117281">
    <property type="entry name" value="Kelch motif"/>
    <property type="match status" value="1"/>
</dbReference>
<feature type="transmembrane region" description="Helical" evidence="2">
    <location>
        <begin position="44"/>
        <end position="65"/>
    </location>
</feature>
<dbReference type="Gene3D" id="2.120.10.80">
    <property type="entry name" value="Kelch-type beta propeller"/>
    <property type="match status" value="2"/>
</dbReference>
<dbReference type="Pfam" id="PF24681">
    <property type="entry name" value="Kelch_KLHDC2_KLHL20_DRC7"/>
    <property type="match status" value="1"/>
</dbReference>
<evidence type="ECO:0000313" key="4">
    <source>
        <dbReference type="Proteomes" id="UP001230188"/>
    </source>
</evidence>
<dbReference type="SMART" id="SM00612">
    <property type="entry name" value="Kelch"/>
    <property type="match status" value="3"/>
</dbReference>
<feature type="region of interest" description="Disordered" evidence="1">
    <location>
        <begin position="457"/>
        <end position="505"/>
    </location>
</feature>
<evidence type="ECO:0000313" key="3">
    <source>
        <dbReference type="EMBL" id="KAJ8599566.1"/>
    </source>
</evidence>
<reference evidence="3" key="1">
    <citation type="submission" date="2023-01" db="EMBL/GenBank/DDBJ databases">
        <title>Metagenome sequencing of chrysophaentin producing Chrysophaeum taylorii.</title>
        <authorList>
            <person name="Davison J."/>
            <person name="Bewley C."/>
        </authorList>
    </citation>
    <scope>NUCLEOTIDE SEQUENCE</scope>
    <source>
        <strain evidence="3">NIES-1699</strain>
    </source>
</reference>
<name>A0AAD7XIF4_9STRA</name>
<evidence type="ECO:0008006" key="5">
    <source>
        <dbReference type="Google" id="ProtNLM"/>
    </source>
</evidence>
<dbReference type="Proteomes" id="UP001230188">
    <property type="component" value="Unassembled WGS sequence"/>
</dbReference>
<keyword evidence="4" id="KW-1185">Reference proteome</keyword>
<feature type="compositionally biased region" description="Pro residues" evidence="1">
    <location>
        <begin position="470"/>
        <end position="485"/>
    </location>
</feature>
<evidence type="ECO:0000256" key="2">
    <source>
        <dbReference type="SAM" id="Phobius"/>
    </source>
</evidence>
<dbReference type="InterPro" id="IPR015915">
    <property type="entry name" value="Kelch-typ_b-propeller"/>
</dbReference>
<keyword evidence="2" id="KW-0472">Membrane</keyword>
<accession>A0AAD7XIF4</accession>
<proteinExistence type="predicted"/>
<dbReference type="InterPro" id="IPR006652">
    <property type="entry name" value="Kelch_1"/>
</dbReference>
<protein>
    <recommendedName>
        <fullName evidence="5">Kelch repeat-containing protein</fullName>
    </recommendedName>
</protein>
<dbReference type="AlphaFoldDB" id="A0AAD7XIF4"/>
<keyword evidence="2" id="KW-0812">Transmembrane</keyword>
<gene>
    <name evidence="3" type="ORF">CTAYLR_004653</name>
</gene>
<dbReference type="PANTHER" id="PTHR45632">
    <property type="entry name" value="LD33804P"/>
    <property type="match status" value="1"/>
</dbReference>
<feature type="region of interest" description="Disordered" evidence="1">
    <location>
        <begin position="187"/>
        <end position="246"/>
    </location>
</feature>
<feature type="region of interest" description="Disordered" evidence="1">
    <location>
        <begin position="277"/>
        <end position="323"/>
    </location>
</feature>
<comment type="caution">
    <text evidence="3">The sequence shown here is derived from an EMBL/GenBank/DDBJ whole genome shotgun (WGS) entry which is preliminary data.</text>
</comment>
<feature type="region of interest" description="Disordered" evidence="1">
    <location>
        <begin position="345"/>
        <end position="384"/>
    </location>
</feature>